<evidence type="ECO:0000313" key="3">
    <source>
        <dbReference type="EMBL" id="QCD96489.1"/>
    </source>
</evidence>
<accession>A0A4D6M552</accession>
<evidence type="ECO:0000256" key="2">
    <source>
        <dbReference type="SAM" id="MobiDB-lite"/>
    </source>
</evidence>
<dbReference type="AlphaFoldDB" id="A0A4D6M552"/>
<keyword evidence="1" id="KW-0175">Coiled coil</keyword>
<sequence length="405" mass="45934">MSSYSDNISLSSPSSGSDRSGGMEVVNLLVVIASGWEVSRGFRWRQRLRLGKIRPRSWQKATDQQKCAQGDIAASEKELSVADKEVVDVVMQFSDKMPTKGLVRVYNLVHSIIDIEGYMAQIRKKNMTLFQTLRKEKAAKEKVAGRTEVPNLQESLVEGKDVKKVQAALLGPGSTSSGKGLEARMIELPEMVVRRDIEINMSEMLINSIDSLEPNALVRAMVEYNSKALILRRRVGSLYQRELKEGNRAKLEELQGQVDKYAEVKEAWEKEREGWWEERKRLGTWRVCCLDSEEKFKVKIADLEANYDELKEKHKGLEVELEDLKGCIIQEHINWFQKGLRQAAFFCKDVDVADSRFDVNKDVVDGQLISEVETTLEEEAEKTVIDENMNAEEDIVVEGDGDQAA</sequence>
<evidence type="ECO:0000256" key="1">
    <source>
        <dbReference type="SAM" id="Coils"/>
    </source>
</evidence>
<proteinExistence type="predicted"/>
<dbReference type="EMBL" id="CP039350">
    <property type="protein sequence ID" value="QCD96489.1"/>
    <property type="molecule type" value="Genomic_DNA"/>
</dbReference>
<feature type="region of interest" description="Disordered" evidence="2">
    <location>
        <begin position="1"/>
        <end position="20"/>
    </location>
</feature>
<name>A0A4D6M552_VIGUN</name>
<gene>
    <name evidence="3" type="ORF">DEO72_LG6g1193</name>
</gene>
<reference evidence="3 4" key="1">
    <citation type="submission" date="2019-04" db="EMBL/GenBank/DDBJ databases">
        <title>An improved genome assembly and genetic linkage map for asparagus bean, Vigna unguiculata ssp. sesquipedialis.</title>
        <authorList>
            <person name="Xia Q."/>
            <person name="Zhang R."/>
            <person name="Dong Y."/>
        </authorList>
    </citation>
    <scope>NUCLEOTIDE SEQUENCE [LARGE SCALE GENOMIC DNA]</scope>
    <source>
        <tissue evidence="3">Leaf</tissue>
    </source>
</reference>
<feature type="coiled-coil region" evidence="1">
    <location>
        <begin position="251"/>
        <end position="327"/>
    </location>
</feature>
<protein>
    <submittedName>
        <fullName evidence="3">Uncharacterized protein</fullName>
    </submittedName>
</protein>
<organism evidence="3 4">
    <name type="scientific">Vigna unguiculata</name>
    <name type="common">Cowpea</name>
    <dbReference type="NCBI Taxonomy" id="3917"/>
    <lineage>
        <taxon>Eukaryota</taxon>
        <taxon>Viridiplantae</taxon>
        <taxon>Streptophyta</taxon>
        <taxon>Embryophyta</taxon>
        <taxon>Tracheophyta</taxon>
        <taxon>Spermatophyta</taxon>
        <taxon>Magnoliopsida</taxon>
        <taxon>eudicotyledons</taxon>
        <taxon>Gunneridae</taxon>
        <taxon>Pentapetalae</taxon>
        <taxon>rosids</taxon>
        <taxon>fabids</taxon>
        <taxon>Fabales</taxon>
        <taxon>Fabaceae</taxon>
        <taxon>Papilionoideae</taxon>
        <taxon>50 kb inversion clade</taxon>
        <taxon>NPAAA clade</taxon>
        <taxon>indigoferoid/millettioid clade</taxon>
        <taxon>Phaseoleae</taxon>
        <taxon>Vigna</taxon>
    </lineage>
</organism>
<keyword evidence="4" id="KW-1185">Reference proteome</keyword>
<evidence type="ECO:0000313" key="4">
    <source>
        <dbReference type="Proteomes" id="UP000501690"/>
    </source>
</evidence>
<dbReference type="Proteomes" id="UP000501690">
    <property type="component" value="Linkage Group LG6"/>
</dbReference>